<dbReference type="InterPro" id="IPR001775">
    <property type="entry name" value="GspD/PilQ"/>
</dbReference>
<evidence type="ECO:0000256" key="6">
    <source>
        <dbReference type="ARBA" id="ARBA00022729"/>
    </source>
</evidence>
<evidence type="ECO:0000256" key="9">
    <source>
        <dbReference type="ARBA" id="ARBA00023237"/>
    </source>
</evidence>
<keyword evidence="9" id="KW-0998">Cell outer membrane</keyword>
<evidence type="ECO:0000313" key="15">
    <source>
        <dbReference type="EMBL" id="MDI6449676.1"/>
    </source>
</evidence>
<dbReference type="InterPro" id="IPR049371">
    <property type="entry name" value="GspD-like_N0"/>
</dbReference>
<keyword evidence="3 10" id="KW-0813">Transport</keyword>
<dbReference type="InterPro" id="IPR005644">
    <property type="entry name" value="NolW-like"/>
</dbReference>
<evidence type="ECO:0000256" key="5">
    <source>
        <dbReference type="ARBA" id="ARBA00022692"/>
    </source>
</evidence>
<dbReference type="Pfam" id="PF03958">
    <property type="entry name" value="Secretin_N"/>
    <property type="match status" value="3"/>
</dbReference>
<feature type="domain" description="GspD-like N0" evidence="14">
    <location>
        <begin position="179"/>
        <end position="248"/>
    </location>
</feature>
<organism evidence="15 16">
    <name type="scientific">Anaerobaca lacustris</name>
    <dbReference type="NCBI Taxonomy" id="3044600"/>
    <lineage>
        <taxon>Bacteria</taxon>
        <taxon>Pseudomonadati</taxon>
        <taxon>Planctomycetota</taxon>
        <taxon>Phycisphaerae</taxon>
        <taxon>Sedimentisphaerales</taxon>
        <taxon>Anaerobacaceae</taxon>
        <taxon>Anaerobaca</taxon>
    </lineage>
</organism>
<keyword evidence="5" id="KW-0812">Transmembrane</keyword>
<dbReference type="InterPro" id="IPR004846">
    <property type="entry name" value="T2SS/T3SS_dom"/>
</dbReference>
<comment type="similarity">
    <text evidence="2">Belongs to the bacterial secretin family. GSP D subfamily.</text>
</comment>
<sequence>MNTKRHNTRNNVPTRRLLRRAAAAGRFGPAVIAIGILALSCAGCGGRTQAVSASEVSPIQRRTYAREKTPWPASGSPTVSAPVAEPRAPVVAPPRTPPQDILAFQPAVATSQGVSAASWQQRAILAEASEAVRLPRDRTPPQEDTTANAAETPPFTTPGQNVASPAPDLTHRQDEMVQVNFEDVDIRMVLKTIGEITGINFIPHQSVSGTVTVMSPTPIRLGDIYPFLQSILDVAGYAAVEADNVVKIVPKAEATRRNIQVRIGADPGTIPRNDAMATQILPLRYADAAEVSQIVQPLLSTGAVMATYPRTNSIMVTDTSANIHYIAQIVAQLDVEGSRENVLLFPLTHASAQVLSEQIMRILDEGRTAAPAPGRTRPAQLEGQSTKVLPDTRTNSLIVVGGEQSVETIRRLVAQLDVERPTGADNVHVTYLRNADANEVAPSLEAALAGMRLTDTVDIRQPIQVTADASTNSLIIVASPQDFAMISQIVEKLDIVREQVLVEMTILEVSEEALKELGVDWATLDEAISSSVRGFGLTNLGPRVNFLSGDLEGLAVGAWKDTGAGVQIGAILQALQKKSGVNILSTPHVLTSNHRKARIVVGENTPFVVQSRVTETTDFLTPTVIKQYEYKDVGITLEITPHVSQSGLVRLQIDSEFTKLIDSVTAASSDTPTTAKRSAQTVVTMGSGNTVVIGGLIRDDKTRVVNQIPLIGDVPVVGNLFRWQRDRVQKTNLLIFITPHVMTDPEQLQEITDRKRDQMRPLLEEGR</sequence>
<dbReference type="Gene3D" id="3.30.1370.120">
    <property type="match status" value="3"/>
</dbReference>
<evidence type="ECO:0000256" key="10">
    <source>
        <dbReference type="RuleBase" id="RU004004"/>
    </source>
</evidence>
<evidence type="ECO:0000256" key="1">
    <source>
        <dbReference type="ARBA" id="ARBA00004442"/>
    </source>
</evidence>
<dbReference type="InterPro" id="IPR038591">
    <property type="entry name" value="NolW-like_sf"/>
</dbReference>
<reference evidence="15" key="1">
    <citation type="submission" date="2023-05" db="EMBL/GenBank/DDBJ databases">
        <title>Anaerotaeda fermentans gen. nov., sp. nov., a novel anaerobic planctomycete of the new family within the order Sedimentisphaerales isolated from Taman Peninsula, Russia.</title>
        <authorList>
            <person name="Khomyakova M.A."/>
            <person name="Merkel A.Y."/>
            <person name="Slobodkin A.I."/>
        </authorList>
    </citation>
    <scope>NUCLEOTIDE SEQUENCE</scope>
    <source>
        <strain evidence="15">M17dextr</strain>
    </source>
</reference>
<dbReference type="NCBIfam" id="TIGR02517">
    <property type="entry name" value="type_II_gspD"/>
    <property type="match status" value="1"/>
</dbReference>
<evidence type="ECO:0000256" key="8">
    <source>
        <dbReference type="ARBA" id="ARBA00023136"/>
    </source>
</evidence>
<comment type="caution">
    <text evidence="15">The sequence shown here is derived from an EMBL/GenBank/DDBJ whole genome shotgun (WGS) entry which is preliminary data.</text>
</comment>
<dbReference type="AlphaFoldDB" id="A0AAW6TVA3"/>
<dbReference type="PANTHER" id="PTHR30332">
    <property type="entry name" value="PROBABLE GENERAL SECRETION PATHWAY PROTEIN D"/>
    <property type="match status" value="1"/>
</dbReference>
<evidence type="ECO:0000256" key="11">
    <source>
        <dbReference type="SAM" id="MobiDB-lite"/>
    </source>
</evidence>
<dbReference type="PRINTS" id="PR00811">
    <property type="entry name" value="BCTERIALGSPD"/>
</dbReference>
<accession>A0AAW6TVA3</accession>
<dbReference type="PANTHER" id="PTHR30332:SF24">
    <property type="entry name" value="SECRETIN GSPD-RELATED"/>
    <property type="match status" value="1"/>
</dbReference>
<feature type="domain" description="NolW-like" evidence="13">
    <location>
        <begin position="344"/>
        <end position="421"/>
    </location>
</feature>
<evidence type="ECO:0000256" key="3">
    <source>
        <dbReference type="ARBA" id="ARBA00022448"/>
    </source>
</evidence>
<evidence type="ECO:0000256" key="4">
    <source>
        <dbReference type="ARBA" id="ARBA00022452"/>
    </source>
</evidence>
<dbReference type="RefSeq" id="WP_349245084.1">
    <property type="nucleotide sequence ID" value="NZ_JASCXX010000012.1"/>
</dbReference>
<feature type="region of interest" description="Disordered" evidence="11">
    <location>
        <begin position="134"/>
        <end position="170"/>
    </location>
</feature>
<feature type="domain" description="NolW-like" evidence="13">
    <location>
        <begin position="278"/>
        <end position="338"/>
    </location>
</feature>
<dbReference type="GO" id="GO:0015627">
    <property type="term" value="C:type II protein secretion system complex"/>
    <property type="evidence" value="ECO:0007669"/>
    <property type="project" value="InterPro"/>
</dbReference>
<evidence type="ECO:0000256" key="2">
    <source>
        <dbReference type="ARBA" id="ARBA00006980"/>
    </source>
</evidence>
<evidence type="ECO:0000256" key="7">
    <source>
        <dbReference type="ARBA" id="ARBA00022927"/>
    </source>
</evidence>
<comment type="subcellular location">
    <subcellularLocation>
        <location evidence="1 10">Cell outer membrane</location>
    </subcellularLocation>
</comment>
<evidence type="ECO:0000259" key="13">
    <source>
        <dbReference type="Pfam" id="PF03958"/>
    </source>
</evidence>
<evidence type="ECO:0000259" key="14">
    <source>
        <dbReference type="Pfam" id="PF21305"/>
    </source>
</evidence>
<dbReference type="Pfam" id="PF21305">
    <property type="entry name" value="type_II_gspD_N0"/>
    <property type="match status" value="1"/>
</dbReference>
<keyword evidence="16" id="KW-1185">Reference proteome</keyword>
<dbReference type="InterPro" id="IPR050810">
    <property type="entry name" value="Bact_Secretion_Sys_Channel"/>
</dbReference>
<name>A0AAW6TVA3_9BACT</name>
<keyword evidence="4" id="KW-1134">Transmembrane beta strand</keyword>
<dbReference type="EMBL" id="JASCXX010000012">
    <property type="protein sequence ID" value="MDI6449676.1"/>
    <property type="molecule type" value="Genomic_DNA"/>
</dbReference>
<dbReference type="Pfam" id="PF00263">
    <property type="entry name" value="Secretin"/>
    <property type="match status" value="1"/>
</dbReference>
<protein>
    <submittedName>
        <fullName evidence="15">Type II secretion system secretin GspD</fullName>
    </submittedName>
</protein>
<dbReference type="GO" id="GO:0015628">
    <property type="term" value="P:protein secretion by the type II secretion system"/>
    <property type="evidence" value="ECO:0007669"/>
    <property type="project" value="InterPro"/>
</dbReference>
<keyword evidence="7" id="KW-0653">Protein transport</keyword>
<keyword evidence="8" id="KW-0472">Membrane</keyword>
<evidence type="ECO:0000313" key="16">
    <source>
        <dbReference type="Proteomes" id="UP001431776"/>
    </source>
</evidence>
<dbReference type="Proteomes" id="UP001431776">
    <property type="component" value="Unassembled WGS sequence"/>
</dbReference>
<keyword evidence="6" id="KW-0732">Signal</keyword>
<feature type="domain" description="NolW-like" evidence="13">
    <location>
        <begin position="427"/>
        <end position="499"/>
    </location>
</feature>
<feature type="domain" description="Type II/III secretion system secretin-like" evidence="12">
    <location>
        <begin position="574"/>
        <end position="742"/>
    </location>
</feature>
<proteinExistence type="inferred from homology"/>
<dbReference type="GO" id="GO:0009279">
    <property type="term" value="C:cell outer membrane"/>
    <property type="evidence" value="ECO:0007669"/>
    <property type="project" value="UniProtKB-SubCell"/>
</dbReference>
<dbReference type="InterPro" id="IPR013356">
    <property type="entry name" value="T2SS_GspD"/>
</dbReference>
<evidence type="ECO:0000259" key="12">
    <source>
        <dbReference type="Pfam" id="PF00263"/>
    </source>
</evidence>
<gene>
    <name evidence="15" type="primary">gspD</name>
    <name evidence="15" type="ORF">QJ522_11525</name>
</gene>